<feature type="transmembrane region" description="Helical" evidence="1">
    <location>
        <begin position="120"/>
        <end position="143"/>
    </location>
</feature>
<name>A0A1B7MV25_9AGAM</name>
<evidence type="ECO:0000259" key="2">
    <source>
        <dbReference type="Pfam" id="PF20151"/>
    </source>
</evidence>
<gene>
    <name evidence="3" type="ORF">K503DRAFT_867590</name>
</gene>
<accession>A0A1B7MV25</accession>
<keyword evidence="1" id="KW-1133">Transmembrane helix</keyword>
<dbReference type="OrthoDB" id="3350812at2759"/>
<feature type="transmembrane region" description="Helical" evidence="1">
    <location>
        <begin position="88"/>
        <end position="108"/>
    </location>
</feature>
<feature type="transmembrane region" description="Helical" evidence="1">
    <location>
        <begin position="213"/>
        <end position="237"/>
    </location>
</feature>
<dbReference type="InterPro" id="IPR045340">
    <property type="entry name" value="DUF6533"/>
</dbReference>
<keyword evidence="1" id="KW-0472">Membrane</keyword>
<evidence type="ECO:0000256" key="1">
    <source>
        <dbReference type="SAM" id="Phobius"/>
    </source>
</evidence>
<keyword evidence="1" id="KW-0812">Transmembrane</keyword>
<dbReference type="InParanoid" id="A0A1B7MV25"/>
<dbReference type="Proteomes" id="UP000092154">
    <property type="component" value="Unassembled WGS sequence"/>
</dbReference>
<protein>
    <recommendedName>
        <fullName evidence="2">DUF6533 domain-containing protein</fullName>
    </recommendedName>
</protein>
<dbReference type="AlphaFoldDB" id="A0A1B7MV25"/>
<feature type="transmembrane region" description="Helical" evidence="1">
    <location>
        <begin position="59"/>
        <end position="76"/>
    </location>
</feature>
<sequence>MDVVFNQADISIGNTLQNTNYAFFAAVGVWFYDFMLTFDEEVEFIIHARWRIPKLLYLVNRYLIFAVIVVDVFRILKPGLSVKACSTFFTLNIYVRGIALYCAQSLFMRRVWVMSGGNRWRWIVAFLNVVFLVIPLVVTLAFFDSSSTVVQSPIPEITSCYITKASRVVIVAYILLDIAATETLGLMLYHSWKLYRGSGHIIPLVRILIRHHVFYFVYGLFFSTLLVAILTVPAAYYDAASDLQVVLHVILATRMHRELWSAATDRETNPLRIVSEVVFAIPVSDLSDLEAHD</sequence>
<feature type="domain" description="DUF6533" evidence="2">
    <location>
        <begin position="21"/>
        <end position="65"/>
    </location>
</feature>
<evidence type="ECO:0000313" key="4">
    <source>
        <dbReference type="Proteomes" id="UP000092154"/>
    </source>
</evidence>
<feature type="transmembrane region" description="Helical" evidence="1">
    <location>
        <begin position="170"/>
        <end position="192"/>
    </location>
</feature>
<organism evidence="3 4">
    <name type="scientific">Rhizopogon vinicolor AM-OR11-026</name>
    <dbReference type="NCBI Taxonomy" id="1314800"/>
    <lineage>
        <taxon>Eukaryota</taxon>
        <taxon>Fungi</taxon>
        <taxon>Dikarya</taxon>
        <taxon>Basidiomycota</taxon>
        <taxon>Agaricomycotina</taxon>
        <taxon>Agaricomycetes</taxon>
        <taxon>Agaricomycetidae</taxon>
        <taxon>Boletales</taxon>
        <taxon>Suillineae</taxon>
        <taxon>Rhizopogonaceae</taxon>
        <taxon>Rhizopogon</taxon>
    </lineage>
</organism>
<dbReference type="EMBL" id="KV448417">
    <property type="protein sequence ID" value="OAX36435.1"/>
    <property type="molecule type" value="Genomic_DNA"/>
</dbReference>
<evidence type="ECO:0000313" key="3">
    <source>
        <dbReference type="EMBL" id="OAX36435.1"/>
    </source>
</evidence>
<dbReference type="STRING" id="1314800.A0A1B7MV25"/>
<reference evidence="3 4" key="1">
    <citation type="submission" date="2016-06" db="EMBL/GenBank/DDBJ databases">
        <title>Comparative genomics of the ectomycorrhizal sister species Rhizopogon vinicolor and Rhizopogon vesiculosus (Basidiomycota: Boletales) reveals a divergence of the mating type B locus.</title>
        <authorList>
            <consortium name="DOE Joint Genome Institute"/>
            <person name="Mujic A.B."/>
            <person name="Kuo A."/>
            <person name="Tritt A."/>
            <person name="Lipzen A."/>
            <person name="Chen C."/>
            <person name="Johnson J."/>
            <person name="Sharma A."/>
            <person name="Barry K."/>
            <person name="Grigoriev I.V."/>
            <person name="Spatafora J.W."/>
        </authorList>
    </citation>
    <scope>NUCLEOTIDE SEQUENCE [LARGE SCALE GENOMIC DNA]</scope>
    <source>
        <strain evidence="3 4">AM-OR11-026</strain>
    </source>
</reference>
<proteinExistence type="predicted"/>
<keyword evidence="4" id="KW-1185">Reference proteome</keyword>
<feature type="transmembrane region" description="Helical" evidence="1">
    <location>
        <begin position="20"/>
        <end position="38"/>
    </location>
</feature>
<dbReference type="Pfam" id="PF20151">
    <property type="entry name" value="DUF6533"/>
    <property type="match status" value="1"/>
</dbReference>